<evidence type="ECO:0000256" key="16">
    <source>
        <dbReference type="ARBA" id="ARBA00023180"/>
    </source>
</evidence>
<dbReference type="EMBL" id="AFYH01106984">
    <property type="status" value="NOT_ANNOTATED_CDS"/>
    <property type="molecule type" value="Genomic_DNA"/>
</dbReference>
<keyword evidence="20" id="KW-0175">Coiled coil</keyword>
<evidence type="ECO:0000256" key="12">
    <source>
        <dbReference type="ARBA" id="ARBA00022729"/>
    </source>
</evidence>
<keyword evidence="9" id="KW-0358">Heparin-binding</keyword>
<keyword evidence="11" id="KW-0427">LDL</keyword>
<dbReference type="eggNOG" id="KOG4338">
    <property type="taxonomic scope" value="Eukaryota"/>
</dbReference>
<keyword evidence="12 21" id="KW-0732">Signal</keyword>
<dbReference type="SMART" id="SM00638">
    <property type="entry name" value="LPD_N"/>
    <property type="match status" value="1"/>
</dbReference>
<keyword evidence="10" id="KW-0551">Lipid droplet</keyword>
<evidence type="ECO:0000313" key="24">
    <source>
        <dbReference type="Proteomes" id="UP000008672"/>
    </source>
</evidence>
<dbReference type="SMART" id="SM01169">
    <property type="entry name" value="DUF1943"/>
    <property type="match status" value="1"/>
</dbReference>
<dbReference type="PROSITE" id="PS51211">
    <property type="entry name" value="VITELLOGENIN"/>
    <property type="match status" value="1"/>
</dbReference>
<dbReference type="Pfam" id="PF09172">
    <property type="entry name" value="Vit_open_b-sht"/>
    <property type="match status" value="1"/>
</dbReference>
<dbReference type="GO" id="GO:0120020">
    <property type="term" value="F:cholesterol transfer activity"/>
    <property type="evidence" value="ECO:0007669"/>
    <property type="project" value="TreeGrafter"/>
</dbReference>
<evidence type="ECO:0000256" key="20">
    <source>
        <dbReference type="SAM" id="Coils"/>
    </source>
</evidence>
<dbReference type="InterPro" id="IPR052418">
    <property type="entry name" value="Apolipoprotein_B"/>
</dbReference>
<keyword evidence="18" id="KW-0850">VLDL</keyword>
<evidence type="ECO:0000256" key="14">
    <source>
        <dbReference type="ARBA" id="ARBA00023098"/>
    </source>
</evidence>
<evidence type="ECO:0000259" key="22">
    <source>
        <dbReference type="PROSITE" id="PS51211"/>
    </source>
</evidence>
<accession>M3XJT1</accession>
<dbReference type="InterPro" id="IPR009454">
    <property type="entry name" value="Lipid_transpt_open_b-sht"/>
</dbReference>
<keyword evidence="6" id="KW-0162">Chylomicron</keyword>
<comment type="caution">
    <text evidence="19">Lacks conserved residue(s) required for the propagation of feature annotation.</text>
</comment>
<dbReference type="GeneTree" id="ENSGT00590000083139"/>
<feature type="coiled-coil region" evidence="20">
    <location>
        <begin position="2248"/>
        <end position="2275"/>
    </location>
</feature>
<evidence type="ECO:0000256" key="3">
    <source>
        <dbReference type="ARBA" id="ARBA00004613"/>
    </source>
</evidence>
<evidence type="ECO:0000256" key="1">
    <source>
        <dbReference type="ARBA" id="ARBA00004496"/>
    </source>
</evidence>
<feature type="chain" id="PRO_5004043416" evidence="21">
    <location>
        <begin position="19"/>
        <end position="4644"/>
    </location>
</feature>
<keyword evidence="15" id="KW-1207">Sterol metabolism</keyword>
<evidence type="ECO:0000256" key="15">
    <source>
        <dbReference type="ARBA" id="ARBA00023166"/>
    </source>
</evidence>
<dbReference type="GeneID" id="102348153"/>
<evidence type="ECO:0000256" key="6">
    <source>
        <dbReference type="ARBA" id="ARBA00022513"/>
    </source>
</evidence>
<evidence type="ECO:0000256" key="21">
    <source>
        <dbReference type="SAM" id="SignalP"/>
    </source>
</evidence>
<dbReference type="GO" id="GO:0006642">
    <property type="term" value="P:triglyceride mobilization"/>
    <property type="evidence" value="ECO:0007669"/>
    <property type="project" value="TreeGrafter"/>
</dbReference>
<keyword evidence="14" id="KW-0443">Lipid metabolism</keyword>
<feature type="domain" description="Vitellogenin" evidence="22">
    <location>
        <begin position="38"/>
        <end position="665"/>
    </location>
</feature>
<dbReference type="KEGG" id="lcm:102348153"/>
<evidence type="ECO:0000256" key="18">
    <source>
        <dbReference type="ARBA" id="ARBA00023313"/>
    </source>
</evidence>
<dbReference type="InterPro" id="IPR015817">
    <property type="entry name" value="Vitellinogen_open_b-sht_sub1"/>
</dbReference>
<dbReference type="InterPro" id="IPR011030">
    <property type="entry name" value="Lipovitellin_superhlx_dom"/>
</dbReference>
<evidence type="ECO:0000256" key="9">
    <source>
        <dbReference type="ARBA" id="ARBA00022674"/>
    </source>
</evidence>
<evidence type="ECO:0000256" key="8">
    <source>
        <dbReference type="ARBA" id="ARBA00022548"/>
    </source>
</evidence>
<dbReference type="Gene3D" id="2.20.50.20">
    <property type="entry name" value="Lipovitellin. Chain A, domain 3"/>
    <property type="match status" value="1"/>
</dbReference>
<evidence type="ECO:0000256" key="2">
    <source>
        <dbReference type="ARBA" id="ARBA00004502"/>
    </source>
</evidence>
<evidence type="ECO:0000256" key="5">
    <source>
        <dbReference type="ARBA" id="ARBA00022490"/>
    </source>
</evidence>
<keyword evidence="7" id="KW-0964">Secreted</keyword>
<dbReference type="OMA" id="FTCAYEN"/>
<reference evidence="24" key="1">
    <citation type="submission" date="2011-08" db="EMBL/GenBank/DDBJ databases">
        <title>The draft genome of Latimeria chalumnae.</title>
        <authorList>
            <person name="Di Palma F."/>
            <person name="Alfoldi J."/>
            <person name="Johnson J."/>
            <person name="Berlin A."/>
            <person name="Gnerre S."/>
            <person name="Jaffe D."/>
            <person name="MacCallum I."/>
            <person name="Young S."/>
            <person name="Walker B.J."/>
            <person name="Lander E."/>
            <person name="Lindblad-Toh K."/>
        </authorList>
    </citation>
    <scope>NUCLEOTIDE SEQUENCE [LARGE SCALE GENOMIC DNA]</scope>
    <source>
        <strain evidence="24">Wild caught</strain>
    </source>
</reference>
<dbReference type="InterPro" id="IPR001747">
    <property type="entry name" value="Vitellogenin_N"/>
</dbReference>
<feature type="signal peptide" evidence="21">
    <location>
        <begin position="1"/>
        <end position="18"/>
    </location>
</feature>
<dbReference type="PANTHER" id="PTHR13769">
    <property type="entry name" value="APOLIPOPROTEIN B"/>
    <property type="match status" value="1"/>
</dbReference>
<evidence type="ECO:0000256" key="19">
    <source>
        <dbReference type="PROSITE-ProRule" id="PRU00557"/>
    </source>
</evidence>
<dbReference type="Proteomes" id="UP000008672">
    <property type="component" value="Unassembled WGS sequence"/>
</dbReference>
<dbReference type="GO" id="GO:0034359">
    <property type="term" value="C:mature chylomicron"/>
    <property type="evidence" value="ECO:0007669"/>
    <property type="project" value="TreeGrafter"/>
</dbReference>
<evidence type="ECO:0000256" key="10">
    <source>
        <dbReference type="ARBA" id="ARBA00022677"/>
    </source>
</evidence>
<dbReference type="InterPro" id="IPR022176">
    <property type="entry name" value="ApoB100_C"/>
</dbReference>
<feature type="coiled-coil region" evidence="20">
    <location>
        <begin position="4386"/>
        <end position="4413"/>
    </location>
</feature>
<dbReference type="STRING" id="7897.ENSLACP00000022987"/>
<evidence type="ECO:0000256" key="11">
    <source>
        <dbReference type="ARBA" id="ARBA00022710"/>
    </source>
</evidence>
<sequence>MGNPKLCLLLLLTSCVLAEKNDDSSENQSTCSKDTTRFKHLKKYIYSYAAETYNGVAGTADAQSSAKISCKVELEVPQPCSFILRVNQCTLREVTAISADGKAVFKKTKNSDDFSTSISKYELKFTVSDGNKVSLYPDQKDPTNILNIKRGIISALMVPAKTKEDVQTVTTDTVYGQCPTEMTVSDRKQESTAIKITINRDLSACDQFVPIREYVSPLALIKGLNTPLSTLIRSKQSCDYVLDPRRKHVSEATCIEKHIFLPFSHKNQYGILAQVTQTLKIESTPIINSRYFGEDQSVRKDLALEHTDNKSFLKNGDTVLKTLQELEKLSVSKENQQRAKLFQKFVTGLRALENDTLSSILPRLMEISGIITPQALPQCGTPECFSAILQLLRSRALPPSSADVVVYTMGLLPSPSAKRVQDVLSMAQYQQSRATMYALSHTTKNFFQAQKTVTQEVKDVADFMAFMLGNDCSGDKEETYLTLKAIGNMGKAMEDANPKLKSTILKCISTSTSLSVQQAAIQAFRQMSLTPEVRSTLLQAYQDSSAPVQKRLAAYLMLMKGPSSSDLSKITKSLMKENDQVKYFVASHFGNILHSEDPDIQELKSQLTEVLKGGQIPSAMDFRRFSGNYQASKAVSIPGMENPVAAKLEGNIIFDSNNYLPKEAMLETTLNVLGQSIDMFEFGLDGNGFEPTVEALFGQEGFFPSTAMKALYWVNGKVPEKVSDLLYKWFGVPKGKQLNQGLMKEIMHNAQKLMKKLKSQESPEAKAYLRILGTELGYMKLSDFKVMGDMVMNNLQVLQMLPGQIIKAMSKGIDSELSAQYIFMDNEFGLPTGSGFQLQFSLSGTVASTATARLKVDSSNMQGEVIVKPSMSLEFVTHMGINIPKFTTNGVEMNSNIYHESGVDVRVAVNDGQFKLSIPAPTGPTKLFSVSNKLHLVSTTKTEVVPPLIENREAKTSCTPFFTGLKYCTIIEYSNASSVDAAPYYPLTGETKFELELQPTGKVQEYSATVKYALQKEGQDMVDTVRLAVQAEGAEGTEATVTLKYNRKKMTVSSNVAIPSFDVDFGVQLGPDESYRERNSYTIRISATNKNVPEVTLLGRARYDEKLEGVLQGMFSIPRLNIEAKTETSVQFKNKKVIVKMDASGNIPQSVASQKVIFTYDSDNVKIEWNSDASTNLKKILANAQKLLKNVELPDLSSYPEKLKKHADDILEQKVPQTDMTLRYILSKSIVATHEWLQMKGGDIPYAPTLKTILTEIQDLNLDKIGFPSISFPEKLFLKSDGSAKYKFNTEKLVVEVSVPLGGKTSQDLKLPNVVRTPPLFLPDLGINIPTKEYKIPSFTIPDYYRLHLPLLGVVEFSSRMKSNYYDWSASFRGGNFTETSTNFTADYSVQADSAVDLLSYKLQGTARATYNRLKDFVLSYDGSLHHSFLDANLRYNYFIDLEKYASSKSSSSLDVTSPLGVKLILSSYEESENTEALQLIAQQKYDGELHVASFYIKETHTISYTFDFASSEGTGQSDFKLESSLFQATNIITGTYTKRKLSIMSNTNLQNGGLVNIAKITYQDGQLTLTSNLNGKYQSLSGSNKVELKVTADSGRIRSEYQVDYYNYRCYTLVAGSLNSFGLELNADATVNDEKSRLAHKSTLQISDKGLTTSAFTNMNNSPLILENRLDATIAASGASMKVTATGRMQEHNAQFSLDGKVGASEISLGSVYQSNILDMSSSNSLNFKINKENLEFSNTLMGEYKEMKIEHKNDLKIVSSSLLFLSQMESSLSKLRSYNQKFEFNMQPYTLLAKLNNNFKYDEIDVSSTGQLQIEPFKLQLNGDMKGAYIKDEIKYTYKINYADLKATVLTNTHGKIQSATLSDRTELEIAGLSAKFNSETSCRSKSLQFNNAVRTLLVPFTATVEVNTNGDGLLNVLGSHTGQIYSKFLLKAEPLAFTFSHDYRGSSNHILENGISINTLIEDKVNVLFTPPKQSSSWQLKTDLNKISYSHDVNAYNDEEKIGVELSGKVMADLSVLDSTVHFPLGTSVSFNLIDAMNLRNFVEEPQTFGISGFLKYDKNKDVHTINFAFLEDLPVYFEQFKDIIVSTLESMQYYLKSINIDKYIRTYKATLDELAQKMSDKMNNLDLETSINTMKQNLITFCKQYKIKTQDFERVLEKATLFYVGFLEYLTQLQEYLKDICNQYELGQVVERLIQQIVDKLKELDQRYEVTQIVIRTIDRLQDNIQQYNLKSIKESASAFLQNMNAKYKIITQLQEMLEKLKTEIQKLDIQKIADNLKSHIQCINIEDYIKKLKSYLPSEKITEIIERLKAILLSLIEEYEVSEKINILCVKIKEIIVQYEVDKQAHVLMDKTLQLINQYKVKEKIKTALASLKNIDVKPCINKMNKNVGDAIKQLKSYDYKQFIDQLNNLIDRIVQKLKSFDYDTFVDETNNKIQELTEKLNGQIKALEPLKVHVENSLRAAMEYAKTFKDTKLSAIIEWFKDLLTTTALNDLKNSMQENLEELRTRIYSINIEQELQMYLEQTSQVYRGVINYITEQWNKIANMIADLADLYHVRDWATSIQTFVEEGFVVPEIKTNMIHIHAFEISLRALRKAEFVTPEFMVPLTDLRIRSCHINLMKLKDMKIPTKFVTPEFTILDTFTVPSFTLDLNEIKLMIVRAIDSIQYTEFKWPTTGQYLKDLTLKDVHFPDISLPELNFPQLRIPEITIPKVNLEEFQLPEIQIPVFKLPRIPHTTTVPTFGKLSGSFNVESPIYTLTTSLTIENSTTSQKNPEFVASVTAQAKSNIEFLAFSLDTNAHLSAPRMTQLVMRENIKFKHESLSMNHNSEVTFSRSSVKGKAETEAMANFKVYSGKAENKITAQLQKGISITIETNYNHDLGIPGFVDSSQVNVRNAISTALEAESVSSTVTTSGTGKLNTPWFSDEGTHNSKILFTTRGSFSTLSLTATTSSKHLKMEQTINLDSGSLNYIALNLKAETQSPYIGKSDLNINGKGQLNNLKTELTVNHNAILSGRASGTITNSLNFLAEPFQITCSTNNKGTVKISFPKKLTGKIEFQNNYDLTLNPDIQQMSWQASGRFNQYKYSHNISVGNNEETIGGYLGMNGEANLDFLTIPISIHEISIPYTLLVTPKVTEFSLWERTGLKELLRTTRQSFDLSFKIQYKKNKDMHSFSLPLESVYKVINHNIKSLNNNFEKGRDQVLSFLVESYNKAKTQFDTFNIETSVNKLPRTIKIPGFTVPILKIEVSPLVAELPAFSYVIPKEVITPSFTFPLVGFSVPSYTLVLPSLELPVIDVPNSLQKLSLPKFKLPKVQNTITVPAMGNITCELIFKSTVITLNSNAGIYNQSDINARFGVSSSSVFDVLNFKLDGTTSLTRKRGLKLATALSMTHKNLQGNHDSTISLTKNNMDASVTTNLKVTSPVFNLNFNQDLKGNPESKHTVSSKITIDYDFTVKQYDTEGNGKVDHTLTLDGLTSYFSLETSTNGFITGTLLTSNKFAGTVNNEASTYLSSDGLRSSVKLEGKSMLERNKDKIFNVEMKDSLAFQASTRRIFAVWDYTGSNDINISPALKTKGSQEAKATFELIPWSLILNTNAQISQTSNFMKDVYTHQKVLLNIDTEMQKFVWNSEGGILSVILSHDVLLANDKEKIQCDISGSLQGHADFLELIVLPIYDKSLWNILKFDLTTSVDQLQYLNASTSLSYTKNKDGYFFLLPVINLADGFTINIPELTLRVPDWIRHLPDSLPSTQDFSIPRKIKIPSVISTPEFRVPLTTLVVPSYSIDFNKIKIPTKISTLPFESTLTSLPKLRFPKIDVGTKYLVVKEYKLPYFQVIIPEFKITISKFTIPKTLTLGSYTLDLDNLVNQIANFDLPTISIPEQKIEIPSLKISLPAGFSIPAFGTFSGNVKLFTPIYNTTWTTSLKNATNSLVFLVDATCSSTLQFLEYDIEAITTTTYLGNTFSLGEKTSISHRDFSVEGQQHFSLTDSGVTRHNLTLDITSPTFTQVNIRHVQNNGRIASSVSSPAAGFLGLLLEKKDSTLLTGKVYKRTTVSPEKDIPLLEGQISLKTPEKLSIKAKWNGDAALDMVEGLKEKLPKMADSVYNCINKYHHEHFGMEIRTASLKLKDTMQKNIDKTYRVTTKKIDEVEKQLRTAAKDATEKYVLIKDQTRKLYKRAADEIAQVDLQKMSADFFETAVYFVRKYQKKMKDLIDAAINFLKVTKFHLPGFDEKYTGEELYVMATRKIAFTVDQFIQNVKDFLQQYSDALISIIKDVEFTFPSMEKPISGKDILDLVKVQLRNIQQKAQEIMTTLQDSSLEEVLQKLKTCVQQCFQRAEEKLNSMKTEGFETLKTQAQMMYNKATNSLPMEKLEKVKESIKEFVSFLYEISNNKLKKLLSLLEEISNNIVNLHEEYVGNYEHEWAVKFRDFEKRTVNLLIELIDYVKETGSDFIEQTTKFAVDILIDYEGKGKQRINELSMKAQTKIQEWSVAVKNSAAKWKEQAKLKLHETYHQLSSLYEKIIIEAKNLIDQSVEKYNEFILFIMQLLEELQTSNSLQLHIEVHQGELKIDLPHPFEWKSFDEMPHLKEDTLTKKIAITRALIQQGVEKGSQKWNELQNIISEQLEGGTLTVEQILKNIQKHLKS</sequence>
<keyword evidence="24" id="KW-1185">Reference proteome</keyword>
<dbReference type="GO" id="GO:0042632">
    <property type="term" value="P:cholesterol homeostasis"/>
    <property type="evidence" value="ECO:0007669"/>
    <property type="project" value="TreeGrafter"/>
</dbReference>
<dbReference type="Pfam" id="PF12491">
    <property type="entry name" value="ApoB100_C"/>
    <property type="match status" value="1"/>
</dbReference>
<dbReference type="FunCoup" id="M3XJT1">
    <property type="interactions" value="623"/>
</dbReference>
<evidence type="ECO:0000256" key="13">
    <source>
        <dbReference type="ARBA" id="ARBA00023055"/>
    </source>
</evidence>
<dbReference type="GO" id="GO:0034361">
    <property type="term" value="C:very-low-density lipoprotein particle"/>
    <property type="evidence" value="ECO:0007669"/>
    <property type="project" value="UniProtKB-KW"/>
</dbReference>
<keyword evidence="17" id="KW-0753">Steroid metabolism</keyword>
<dbReference type="GO" id="GO:0005811">
    <property type="term" value="C:lipid droplet"/>
    <property type="evidence" value="ECO:0007669"/>
    <property type="project" value="UniProtKB-SubCell"/>
</dbReference>
<keyword evidence="4" id="KW-0813">Transport</keyword>
<evidence type="ECO:0000256" key="7">
    <source>
        <dbReference type="ARBA" id="ARBA00022525"/>
    </source>
</evidence>
<dbReference type="GO" id="GO:0008201">
    <property type="term" value="F:heparin binding"/>
    <property type="evidence" value="ECO:0007669"/>
    <property type="project" value="UniProtKB-KW"/>
</dbReference>
<dbReference type="SUPFAM" id="SSF56968">
    <property type="entry name" value="Lipovitellin-phosvitin complex, beta-sheet shell regions"/>
    <property type="match status" value="2"/>
</dbReference>
<dbReference type="InterPro" id="IPR015255">
    <property type="entry name" value="Vitellinogen_open_b-sht"/>
</dbReference>
<dbReference type="InParanoid" id="M3XJT1"/>
<dbReference type="FunFam" id="2.30.230.10:FF:000003">
    <property type="entry name" value="Apolipoprotein B"/>
    <property type="match status" value="1"/>
</dbReference>
<feature type="coiled-coil region" evidence="20">
    <location>
        <begin position="2492"/>
        <end position="2519"/>
    </location>
</feature>
<dbReference type="GO" id="GO:0008203">
    <property type="term" value="P:cholesterol metabolic process"/>
    <property type="evidence" value="ECO:0007669"/>
    <property type="project" value="UniProtKB-KW"/>
</dbReference>
<name>M3XJT1_LATCH</name>
<dbReference type="EMBL" id="AFYH01106985">
    <property type="status" value="NOT_ANNOTATED_CDS"/>
    <property type="molecule type" value="Genomic_DNA"/>
</dbReference>
<protein>
    <submittedName>
        <fullName evidence="23">Apolipoprotein B</fullName>
    </submittedName>
</protein>
<organism evidence="23 24">
    <name type="scientific">Latimeria chalumnae</name>
    <name type="common">Coelacanth</name>
    <dbReference type="NCBI Taxonomy" id="7897"/>
    <lineage>
        <taxon>Eukaryota</taxon>
        <taxon>Metazoa</taxon>
        <taxon>Chordata</taxon>
        <taxon>Craniata</taxon>
        <taxon>Vertebrata</taxon>
        <taxon>Euteleostomi</taxon>
        <taxon>Coelacanthiformes</taxon>
        <taxon>Coelacanthidae</taxon>
        <taxon>Latimeria</taxon>
    </lineage>
</organism>
<dbReference type="GO" id="GO:0050750">
    <property type="term" value="F:low-density lipoprotein particle receptor binding"/>
    <property type="evidence" value="ECO:0007669"/>
    <property type="project" value="TreeGrafter"/>
</dbReference>
<dbReference type="Pfam" id="PF06448">
    <property type="entry name" value="DUF1081"/>
    <property type="match status" value="1"/>
</dbReference>
<dbReference type="Gene3D" id="2.20.80.10">
    <property type="entry name" value="Lipovitellin-phosvitin complex, chain A, domain 4"/>
    <property type="match status" value="1"/>
</dbReference>
<dbReference type="SUPFAM" id="SSF48431">
    <property type="entry name" value="Lipovitellin-phosvitin complex, superhelical domain"/>
    <property type="match status" value="1"/>
</dbReference>
<dbReference type="GO" id="GO:0034362">
    <property type="term" value="C:low-density lipoprotein particle"/>
    <property type="evidence" value="ECO:0007669"/>
    <property type="project" value="UniProtKB-KW"/>
</dbReference>
<keyword evidence="5" id="KW-0963">Cytoplasm</keyword>
<gene>
    <name evidence="23" type="primary">APOB</name>
</gene>
<keyword evidence="13" id="KW-0445">Lipid transport</keyword>
<dbReference type="GO" id="GO:0005737">
    <property type="term" value="C:cytoplasm"/>
    <property type="evidence" value="ECO:0007669"/>
    <property type="project" value="UniProtKB-SubCell"/>
</dbReference>
<dbReference type="OrthoDB" id="6484170at2759"/>
<dbReference type="GO" id="GO:0042953">
    <property type="term" value="P:lipoprotein transport"/>
    <property type="evidence" value="ECO:0007669"/>
    <property type="project" value="TreeGrafter"/>
</dbReference>
<keyword evidence="16" id="KW-0325">Glycoprotein</keyword>
<reference evidence="23" key="3">
    <citation type="submission" date="2025-09" db="UniProtKB">
        <authorList>
            <consortium name="Ensembl"/>
        </authorList>
    </citation>
    <scope>IDENTIFICATION</scope>
</reference>
<proteinExistence type="predicted"/>
<dbReference type="CTD" id="566465"/>
<dbReference type="EMBL" id="AFYH01106986">
    <property type="status" value="NOT_ANNOTATED_CDS"/>
    <property type="molecule type" value="Genomic_DNA"/>
</dbReference>
<evidence type="ECO:0000256" key="17">
    <source>
        <dbReference type="ARBA" id="ARBA00023221"/>
    </source>
</evidence>
<evidence type="ECO:0000256" key="4">
    <source>
        <dbReference type="ARBA" id="ARBA00022448"/>
    </source>
</evidence>
<dbReference type="Pfam" id="PF01347">
    <property type="entry name" value="Vitellogenin_N"/>
    <property type="match status" value="1"/>
</dbReference>
<dbReference type="Ensembl" id="ENSLACT00000025413.1">
    <property type="protein sequence ID" value="ENSLACP00000022987.1"/>
    <property type="gene ID" value="ENSLACG00000013741.2"/>
</dbReference>
<dbReference type="InterPro" id="IPR015816">
    <property type="entry name" value="Vitellinogen_b-sht_N"/>
</dbReference>
<dbReference type="PANTHER" id="PTHR13769:SF1">
    <property type="entry name" value="APOLIPOPROTEIN B-100"/>
    <property type="match status" value="1"/>
</dbReference>
<evidence type="ECO:0000313" key="23">
    <source>
        <dbReference type="Ensembl" id="ENSLACP00000022987.1"/>
    </source>
</evidence>
<keyword evidence="8" id="KW-0153">Cholesterol metabolism</keyword>
<dbReference type="GO" id="GO:0030301">
    <property type="term" value="P:cholesterol transport"/>
    <property type="evidence" value="ECO:0007669"/>
    <property type="project" value="TreeGrafter"/>
</dbReference>
<dbReference type="Gene3D" id="1.25.10.20">
    <property type="entry name" value="Vitellinogen, superhelical"/>
    <property type="match status" value="1"/>
</dbReference>
<dbReference type="Gene3D" id="2.30.230.10">
    <property type="entry name" value="Lipovitellin, beta-sheet shell regions, chain A"/>
    <property type="match status" value="1"/>
</dbReference>
<comment type="subcellular location">
    <subcellularLocation>
        <location evidence="1">Cytoplasm</location>
    </subcellularLocation>
    <subcellularLocation>
        <location evidence="2">Lipid droplet</location>
    </subcellularLocation>
    <subcellularLocation>
        <location evidence="3">Secreted</location>
    </subcellularLocation>
</comment>
<reference evidence="23" key="2">
    <citation type="submission" date="2025-08" db="UniProtKB">
        <authorList>
            <consortium name="Ensembl"/>
        </authorList>
    </citation>
    <scope>IDENTIFICATION</scope>
</reference>
<dbReference type="InterPro" id="IPR015819">
    <property type="entry name" value="Lipid_transp_b-sht_shell"/>
</dbReference>